<dbReference type="EMBL" id="BC009627">
    <property type="protein sequence ID" value="AAH09627.1"/>
    <property type="molecule type" value="mRNA"/>
</dbReference>
<evidence type="ECO:0000256" key="1">
    <source>
        <dbReference type="SAM" id="MobiDB-lite"/>
    </source>
</evidence>
<name>Q96DC3_HUMAN</name>
<accession>Q96DC3</accession>
<evidence type="ECO:0000313" key="2">
    <source>
        <dbReference type="EMBL" id="AAH09627.1"/>
    </source>
</evidence>
<dbReference type="ChiTaRS" id="PYM1">
    <property type="organism name" value="human"/>
</dbReference>
<reference evidence="2" key="1">
    <citation type="journal article" date="2004" name="Genome Res.">
        <title>The status, quality, and expansion of the NIH full-length cDNA project: the Mammalian Gene Collection (MGC).</title>
        <authorList>
            <consortium name="The MGC Project Team"/>
            <person name="Gerhard D.S."/>
            <person name="Wagner L."/>
            <person name="Feingold E.A."/>
            <person name="Shenmen C.M."/>
            <person name="Grouse L.H."/>
            <person name="Schuler G."/>
            <person name="Klein S.L."/>
            <person name="Old S."/>
            <person name="Rasooly R."/>
            <person name="Good P."/>
            <person name="Guyer M."/>
            <person name="Peck A.M."/>
            <person name="Derge J.G."/>
            <person name="Lipman D."/>
            <person name="Collins F.S."/>
            <person name="Jang W."/>
            <person name="Sherry S."/>
            <person name="Feolo M."/>
            <person name="Misquitta L."/>
            <person name="Lee E."/>
            <person name="Rotmistrovsky K."/>
            <person name="Greenhut S.F."/>
            <person name="Schaefer C.F."/>
            <person name="Buetow K."/>
            <person name="Bonner T.I."/>
            <person name="Haussler D."/>
            <person name="Kent J."/>
            <person name="Kiekhaus M."/>
            <person name="Furey T."/>
            <person name="Brent M."/>
            <person name="Prange C."/>
            <person name="Schreiber K."/>
            <person name="Shapiro N."/>
            <person name="Bhat N.K."/>
            <person name="Hopkins R.F."/>
            <person name="Hsie F."/>
            <person name="Driscoll T."/>
            <person name="Soares M.B."/>
            <person name="Casavant T.L."/>
            <person name="Scheetz T.E."/>
            <person name="Brown-stein M.J."/>
            <person name="Usdin T.B."/>
            <person name="Toshiyuki S."/>
            <person name="Carninci P."/>
            <person name="Piao Y."/>
            <person name="Dudekula D.B."/>
            <person name="Ko M.S."/>
            <person name="Kawakami K."/>
            <person name="Suzuki Y."/>
            <person name="Sugano S."/>
            <person name="Gruber C.E."/>
            <person name="Smith M.R."/>
            <person name="Simmons B."/>
            <person name="Moore T."/>
            <person name="Waterman R."/>
            <person name="Johnson S.L."/>
            <person name="Ruan Y."/>
            <person name="Wei C.L."/>
            <person name="Mathavan S."/>
            <person name="Gunaratne P.H."/>
            <person name="Wu J."/>
            <person name="Garcia A.M."/>
            <person name="Hulyk S.W."/>
            <person name="Fuh E."/>
            <person name="Yuan Y."/>
            <person name="Sneed A."/>
            <person name="Kowis C."/>
            <person name="Hodgson A."/>
            <person name="Muzny D.M."/>
            <person name="McPherson J."/>
            <person name="Gibbs R.A."/>
            <person name="Fahey J."/>
            <person name="Helton E."/>
            <person name="Ketteman M."/>
            <person name="Madan A."/>
            <person name="Rodrigues S."/>
            <person name="Sanchez A."/>
            <person name="Whiting M."/>
            <person name="Madari A."/>
            <person name="Young A.C."/>
            <person name="Wetherby K.D."/>
            <person name="Granite S.J."/>
            <person name="Kwong P.N."/>
            <person name="Brinkley C.P."/>
            <person name="Pearson R.L."/>
            <person name="Bouffard G.G."/>
            <person name="Blakesly R.W."/>
            <person name="Green E.D."/>
            <person name="Dickson M.C."/>
            <person name="Rodriguez A.C."/>
            <person name="Grimwood J."/>
            <person name="Schmutz J."/>
            <person name="Myers R.M."/>
            <person name="Butterfield Y.S."/>
            <person name="Griffith M."/>
            <person name="Griffith O.L."/>
            <person name="Krzywinski M.I."/>
            <person name="Liao N."/>
            <person name="Morin R."/>
            <person name="Morrin R."/>
            <person name="Palmquist D."/>
            <person name="Petrescu A.S."/>
            <person name="Skalska U."/>
            <person name="Smailus D.E."/>
            <person name="Stott J.M."/>
            <person name="Schnerch A."/>
            <person name="Schein J.E."/>
            <person name="Jones S.J."/>
            <person name="Holt R.A."/>
            <person name="Baross A."/>
            <person name="Marra M.A."/>
            <person name="Clifton S."/>
            <person name="Makowski K.A."/>
            <person name="Bosak S."/>
            <person name="Malek J."/>
        </authorList>
    </citation>
    <scope>NUCLEOTIDE SEQUENCE [LARGE SCALE MRNA]</scope>
    <source>
        <tissue evidence="2">Pancreas</tissue>
    </source>
</reference>
<feature type="non-terminal residue" evidence="2">
    <location>
        <position position="1"/>
    </location>
</feature>
<protein>
    <submittedName>
        <fullName evidence="2">WIBG protein</fullName>
    </submittedName>
</protein>
<feature type="region of interest" description="Disordered" evidence="1">
    <location>
        <begin position="1"/>
        <end position="52"/>
    </location>
</feature>
<sequence>GREATRALITSPPNPRRRPAGQSQARAARPTWSAASSAMEAAGSPAATETASPLFLLLHLRP</sequence>
<gene>
    <name evidence="2" type="primary">WIBG</name>
</gene>
<feature type="compositionally biased region" description="Low complexity" evidence="1">
    <location>
        <begin position="33"/>
        <end position="47"/>
    </location>
</feature>
<proteinExistence type="evidence at transcript level"/>
<dbReference type="AlphaFoldDB" id="Q96DC3"/>
<organism evidence="2">
    <name type="scientific">Homo sapiens</name>
    <name type="common">Human</name>
    <dbReference type="NCBI Taxonomy" id="9606"/>
    <lineage>
        <taxon>Eukaryota</taxon>
        <taxon>Metazoa</taxon>
        <taxon>Chordata</taxon>
        <taxon>Craniata</taxon>
        <taxon>Vertebrata</taxon>
        <taxon>Euteleostomi</taxon>
        <taxon>Mammalia</taxon>
        <taxon>Eutheria</taxon>
        <taxon>Euarchontoglires</taxon>
        <taxon>Primates</taxon>
        <taxon>Haplorrhini</taxon>
        <taxon>Catarrhini</taxon>
        <taxon>Hominidae</taxon>
        <taxon>Homo</taxon>
    </lineage>
</organism>